<dbReference type="Proteomes" id="UP000311919">
    <property type="component" value="Unassembled WGS sequence"/>
</dbReference>
<dbReference type="GO" id="GO:0009240">
    <property type="term" value="P:isopentenyl diphosphate biosynthetic process"/>
    <property type="evidence" value="ECO:0007669"/>
    <property type="project" value="TreeGrafter"/>
</dbReference>
<dbReference type="AlphaFoldDB" id="A0A4Z2DU04"/>
<evidence type="ECO:0000256" key="6">
    <source>
        <dbReference type="ARBA" id="ARBA00023229"/>
    </source>
</evidence>
<dbReference type="UniPathway" id="UPA00059">
    <property type="reaction ID" value="UER00104"/>
</dbReference>
<reference evidence="9 10" key="1">
    <citation type="submission" date="2019-03" db="EMBL/GenBank/DDBJ databases">
        <title>An improved genome assembly of the fluke Schistosoma japonicum.</title>
        <authorList>
            <person name="Hu W."/>
            <person name="Luo F."/>
            <person name="Yin M."/>
            <person name="Mo X."/>
            <person name="Sun C."/>
            <person name="Wu Q."/>
            <person name="Zhu B."/>
            <person name="Xiang M."/>
            <person name="Wang J."/>
            <person name="Wang Y."/>
            <person name="Zhang T."/>
            <person name="Xu B."/>
            <person name="Zheng H."/>
            <person name="Feng Z."/>
        </authorList>
    </citation>
    <scope>NUCLEOTIDE SEQUENCE [LARGE SCALE GENOMIC DNA]</scope>
    <source>
        <strain evidence="9">HuSjv2</strain>
        <tissue evidence="9">Worms</tissue>
    </source>
</reference>
<comment type="caution">
    <text evidence="9">The sequence shown here is derived from an EMBL/GenBank/DDBJ whole genome shotgun (WGS) entry which is preliminary data.</text>
</comment>
<comment type="catalytic activity">
    <reaction evidence="1">
        <text>isopentenyl diphosphate = dimethylallyl diphosphate</text>
        <dbReference type="Rhea" id="RHEA:23284"/>
        <dbReference type="ChEBI" id="CHEBI:57623"/>
        <dbReference type="ChEBI" id="CHEBI:128769"/>
        <dbReference type="EC" id="5.3.3.2"/>
    </reaction>
</comment>
<evidence type="ECO:0000256" key="2">
    <source>
        <dbReference type="ARBA" id="ARBA00003951"/>
    </source>
</evidence>
<dbReference type="CDD" id="cd02885">
    <property type="entry name" value="NUDIX_IPP_Isomerase"/>
    <property type="match status" value="1"/>
</dbReference>
<evidence type="ECO:0000313" key="9">
    <source>
        <dbReference type="EMBL" id="TNN20034.1"/>
    </source>
</evidence>
<proteinExistence type="inferred from homology"/>
<dbReference type="NCBIfam" id="TIGR02150">
    <property type="entry name" value="IPP_isom_1"/>
    <property type="match status" value="1"/>
</dbReference>
<feature type="domain" description="Nudix hydrolase" evidence="8">
    <location>
        <begin position="33"/>
        <end position="208"/>
    </location>
</feature>
<dbReference type="PANTHER" id="PTHR10885:SF0">
    <property type="entry name" value="ISOPENTENYL-DIPHOSPHATE DELTA-ISOMERASE"/>
    <property type="match status" value="1"/>
</dbReference>
<comment type="pathway">
    <text evidence="3">Isoprenoid biosynthesis; dimethylallyl diphosphate biosynthesis; dimethylallyl diphosphate from isopentenyl diphosphate: step 1/1.</text>
</comment>
<dbReference type="GO" id="GO:0050992">
    <property type="term" value="P:dimethylallyl diphosphate biosynthetic process"/>
    <property type="evidence" value="ECO:0007669"/>
    <property type="project" value="UniProtKB-UniPathway"/>
</dbReference>
<evidence type="ECO:0000259" key="8">
    <source>
        <dbReference type="PROSITE" id="PS51462"/>
    </source>
</evidence>
<dbReference type="InterPro" id="IPR011876">
    <property type="entry name" value="IsopentenylPP_isomerase_typ1"/>
</dbReference>
<evidence type="ECO:0000256" key="5">
    <source>
        <dbReference type="ARBA" id="ARBA00012057"/>
    </source>
</evidence>
<evidence type="ECO:0000256" key="7">
    <source>
        <dbReference type="ARBA" id="ARBA00023235"/>
    </source>
</evidence>
<dbReference type="GO" id="GO:0004452">
    <property type="term" value="F:isopentenyl-diphosphate delta-isomerase activity"/>
    <property type="evidence" value="ECO:0007669"/>
    <property type="project" value="UniProtKB-EC"/>
</dbReference>
<keyword evidence="10" id="KW-1185">Reference proteome</keyword>
<protein>
    <recommendedName>
        <fullName evidence="5">isopentenyl-diphosphate Delta-isomerase</fullName>
        <ecNumber evidence="5">5.3.3.2</ecNumber>
    </recommendedName>
</protein>
<dbReference type="PROSITE" id="PS51462">
    <property type="entry name" value="NUDIX"/>
    <property type="match status" value="1"/>
</dbReference>
<dbReference type="InterPro" id="IPR015797">
    <property type="entry name" value="NUDIX_hydrolase-like_dom_sf"/>
</dbReference>
<dbReference type="InterPro" id="IPR000086">
    <property type="entry name" value="NUDIX_hydrolase_dom"/>
</dbReference>
<sequence length="347" mass="39381">MLNEFCILVDESDCVLGFANKKKCHEVLSGKSLLHRAFSLFLFREDTSNESSGSSLKLLVQKRSPNKLTFPSMWSNTCCSHPIMNFPDELIESDAIGVKKAAQRKLLHELGISNIFLPLDRIHFLCRVLYAAPNEPHLKSKFAEHELDYILVSVLDPVVTQNIADTDLMKLNPDEVSDVRWLTLNEFKDMKFFSTDHMNLSRTTDYYLCRSLITPWMRGILSSGLLQKLWNWAEASCGNHLKKSFLTKDQSWDRTRIIHLSSDDVHYFSNLDYRIEIKILMIIETVTPKIVVTSGVDGCHTSSVATSSVPVSSSPGNTNSVLLSNLWTQLDHIQPTVSDFFYINSVS</sequence>
<keyword evidence="6" id="KW-0414">Isoprene biosynthesis</keyword>
<dbReference type="STRING" id="6182.A0A4Z2DU04"/>
<comment type="similarity">
    <text evidence="4">Belongs to the IPP isomerase type 1 family.</text>
</comment>
<evidence type="ECO:0000256" key="3">
    <source>
        <dbReference type="ARBA" id="ARBA00004826"/>
    </source>
</evidence>
<keyword evidence="7 9" id="KW-0413">Isomerase</keyword>
<organism evidence="9 10">
    <name type="scientific">Schistosoma japonicum</name>
    <name type="common">Blood fluke</name>
    <dbReference type="NCBI Taxonomy" id="6182"/>
    <lineage>
        <taxon>Eukaryota</taxon>
        <taxon>Metazoa</taxon>
        <taxon>Spiralia</taxon>
        <taxon>Lophotrochozoa</taxon>
        <taxon>Platyhelminthes</taxon>
        <taxon>Trematoda</taxon>
        <taxon>Digenea</taxon>
        <taxon>Strigeidida</taxon>
        <taxon>Schistosomatoidea</taxon>
        <taxon>Schistosomatidae</taxon>
        <taxon>Schistosoma</taxon>
    </lineage>
</organism>
<gene>
    <name evidence="9" type="ORF">EWB00_005419</name>
</gene>
<comment type="function">
    <text evidence="2">Catalyzes the 1,3-allylic rearrangement of the homoallylic substrate isopentenyl (IPP) to its highly electrophilic allylic isomer, dimethylallyl diphosphate (DMAPP).</text>
</comment>
<evidence type="ECO:0000313" key="10">
    <source>
        <dbReference type="Proteomes" id="UP000311919"/>
    </source>
</evidence>
<dbReference type="PANTHER" id="PTHR10885">
    <property type="entry name" value="ISOPENTENYL-DIPHOSPHATE DELTA-ISOMERASE"/>
    <property type="match status" value="1"/>
</dbReference>
<dbReference type="OrthoDB" id="510307at2759"/>
<accession>A0A4Z2DU04</accession>
<evidence type="ECO:0000256" key="4">
    <source>
        <dbReference type="ARBA" id="ARBA00007579"/>
    </source>
</evidence>
<dbReference type="SUPFAM" id="SSF55811">
    <property type="entry name" value="Nudix"/>
    <property type="match status" value="1"/>
</dbReference>
<evidence type="ECO:0000256" key="1">
    <source>
        <dbReference type="ARBA" id="ARBA00000374"/>
    </source>
</evidence>
<dbReference type="Gene3D" id="3.90.79.10">
    <property type="entry name" value="Nucleoside Triphosphate Pyrophosphohydrolase"/>
    <property type="match status" value="1"/>
</dbReference>
<dbReference type="GO" id="GO:0005737">
    <property type="term" value="C:cytoplasm"/>
    <property type="evidence" value="ECO:0007669"/>
    <property type="project" value="TreeGrafter"/>
</dbReference>
<name>A0A4Z2DU04_SCHJA</name>
<dbReference type="EC" id="5.3.3.2" evidence="5"/>
<dbReference type="Pfam" id="PF00293">
    <property type="entry name" value="NUDIX"/>
    <property type="match status" value="1"/>
</dbReference>
<dbReference type="EMBL" id="SKCS01000036">
    <property type="protein sequence ID" value="TNN20034.1"/>
    <property type="molecule type" value="Genomic_DNA"/>
</dbReference>